<keyword evidence="6 13" id="KW-1133">Transmembrane helix</keyword>
<protein>
    <submittedName>
        <fullName evidence="18">Glutamate receptor ionotropic, delta-1</fullName>
    </submittedName>
</protein>
<dbReference type="SUPFAM" id="SSF53850">
    <property type="entry name" value="Periplasmic binding protein-like II"/>
    <property type="match status" value="1"/>
</dbReference>
<keyword evidence="3" id="KW-0813">Transport</keyword>
<dbReference type="GO" id="GO:0050906">
    <property type="term" value="P:detection of stimulus involved in sensory perception"/>
    <property type="evidence" value="ECO:0007669"/>
    <property type="project" value="UniProtKB-ARBA"/>
</dbReference>
<sequence length="562" mass="63020">MGGINKLLITIACIILPNAIDCAIRSDLFSGPKDEVEFVNPSESEVDVVGRGAATEADDMNQTVDTNMPSELLITTLQDMPFSGTIMENGTLVGVGYAFYIFELLRSKMNFTYKIVLPKESVLGDVKTGIFGQLVRKEVDMAVAFVPVVPEFRNLIKYSTELDEAEWTILMKRPGESATGSGLLAPFDTQVWILIVISVLAAGPTLYFLILVRFLLCRDGEPRKYSLATCMWFVYGALLKQGSTLSPVTDSARLLFATWWLFITVLTSFYTANLTAFLTLSQFTLPIGSASDLANKHQQWIAEKGNAIEKMITQKDNDELTMLRRSVEKGYGIFLNLANKDDKYILDLVSSNKMYLRERSIVTSLLFNDYMNKTRDGVLESKRCTFVIMPGSIITKSQAFAFQLNTTIDAAINKRLLALVETGIISFKTSEHLPGTEICPLNLGSTERQLRNSDLVMTYKGVGIGFVVALTAFTVEVIYRLVIKREKLRNQKPELPAYRINVAEKSNFQRSPPPLYQNIHIQDYSKKQSINGRDYYIVREKDGEKRLVPVRAPSAFLFQYAA</sequence>
<dbReference type="InterPro" id="IPR019594">
    <property type="entry name" value="Glu/Gly-bd"/>
</dbReference>
<dbReference type="GO" id="GO:0015276">
    <property type="term" value="F:ligand-gated monoatomic ion channel activity"/>
    <property type="evidence" value="ECO:0007669"/>
    <property type="project" value="InterPro"/>
</dbReference>
<dbReference type="RefSeq" id="XP_015511883.2">
    <property type="nucleotide sequence ID" value="XM_015656397.2"/>
</dbReference>
<accession>A0A6J0BDV2</accession>
<dbReference type="PANTHER" id="PTHR42643">
    <property type="entry name" value="IONOTROPIC RECEPTOR 20A-RELATED"/>
    <property type="match status" value="1"/>
</dbReference>
<evidence type="ECO:0000256" key="5">
    <source>
        <dbReference type="ARBA" id="ARBA00022692"/>
    </source>
</evidence>
<evidence type="ECO:0000313" key="18">
    <source>
        <dbReference type="RefSeq" id="XP_015511883.2"/>
    </source>
</evidence>
<feature type="transmembrane region" description="Helical" evidence="13">
    <location>
        <begin position="191"/>
        <end position="216"/>
    </location>
</feature>
<feature type="transmembrane region" description="Helical" evidence="13">
    <location>
        <begin position="254"/>
        <end position="272"/>
    </location>
</feature>
<evidence type="ECO:0000256" key="12">
    <source>
        <dbReference type="ARBA" id="ARBA00023303"/>
    </source>
</evidence>
<keyword evidence="7" id="KW-0406">Ion transport</keyword>
<evidence type="ECO:0000256" key="10">
    <source>
        <dbReference type="ARBA" id="ARBA00023180"/>
    </source>
</evidence>
<evidence type="ECO:0000256" key="8">
    <source>
        <dbReference type="ARBA" id="ARBA00023136"/>
    </source>
</evidence>
<gene>
    <name evidence="18" type="primary">LOC107218504</name>
</gene>
<keyword evidence="5 13" id="KW-0812">Transmembrane</keyword>
<dbReference type="Pfam" id="PF10613">
    <property type="entry name" value="Lig_chan-Glu_bd"/>
    <property type="match status" value="1"/>
</dbReference>
<keyword evidence="4" id="KW-1003">Cell membrane</keyword>
<evidence type="ECO:0000256" key="1">
    <source>
        <dbReference type="ARBA" id="ARBA00004651"/>
    </source>
</evidence>
<dbReference type="AlphaFoldDB" id="A0A6J0BDV2"/>
<evidence type="ECO:0000256" key="14">
    <source>
        <dbReference type="SAM" id="SignalP"/>
    </source>
</evidence>
<feature type="domain" description="Ionotropic glutamate receptor C-terminal" evidence="15">
    <location>
        <begin position="189"/>
        <end position="323"/>
    </location>
</feature>
<feature type="domain" description="Ionotropic glutamate receptor L-glutamate and glycine-binding" evidence="16">
    <location>
        <begin position="72"/>
        <end position="174"/>
    </location>
</feature>
<feature type="signal peptide" evidence="14">
    <location>
        <begin position="1"/>
        <end position="22"/>
    </location>
</feature>
<feature type="transmembrane region" description="Helical" evidence="13">
    <location>
        <begin position="461"/>
        <end position="482"/>
    </location>
</feature>
<dbReference type="Proteomes" id="UP000829291">
    <property type="component" value="Chromosome 6"/>
</dbReference>
<dbReference type="Gene3D" id="1.10.287.70">
    <property type="match status" value="1"/>
</dbReference>
<organism evidence="18">
    <name type="scientific">Neodiprion lecontei</name>
    <name type="common">Redheaded pine sawfly</name>
    <dbReference type="NCBI Taxonomy" id="441921"/>
    <lineage>
        <taxon>Eukaryota</taxon>
        <taxon>Metazoa</taxon>
        <taxon>Ecdysozoa</taxon>
        <taxon>Arthropoda</taxon>
        <taxon>Hexapoda</taxon>
        <taxon>Insecta</taxon>
        <taxon>Pterygota</taxon>
        <taxon>Neoptera</taxon>
        <taxon>Endopterygota</taxon>
        <taxon>Hymenoptera</taxon>
        <taxon>Tenthredinoidea</taxon>
        <taxon>Diprionidae</taxon>
        <taxon>Diprioninae</taxon>
        <taxon>Neodiprion</taxon>
    </lineage>
</organism>
<dbReference type="InParanoid" id="A0A6J0BDV2"/>
<comment type="subcellular location">
    <subcellularLocation>
        <location evidence="1">Cell membrane</location>
        <topology evidence="1">Multi-pass membrane protein</topology>
    </subcellularLocation>
</comment>
<keyword evidence="10" id="KW-0325">Glycoprotein</keyword>
<comment type="similarity">
    <text evidence="2">Belongs to the glutamate-gated ion channel (TC 1.A.10.1) family.</text>
</comment>
<evidence type="ECO:0000256" key="2">
    <source>
        <dbReference type="ARBA" id="ARBA00008685"/>
    </source>
</evidence>
<feature type="chain" id="PRO_5047395534" evidence="14">
    <location>
        <begin position="23"/>
        <end position="562"/>
    </location>
</feature>
<evidence type="ECO:0000259" key="16">
    <source>
        <dbReference type="Pfam" id="PF10613"/>
    </source>
</evidence>
<dbReference type="PANTHER" id="PTHR42643:SF24">
    <property type="entry name" value="IONOTROPIC RECEPTOR 60A"/>
    <property type="match status" value="1"/>
</dbReference>
<dbReference type="GeneID" id="107218504"/>
<evidence type="ECO:0000256" key="9">
    <source>
        <dbReference type="ARBA" id="ARBA00023170"/>
    </source>
</evidence>
<keyword evidence="14" id="KW-0732">Signal</keyword>
<reference evidence="18" key="1">
    <citation type="submission" date="2025-08" db="UniProtKB">
        <authorList>
            <consortium name="RefSeq"/>
        </authorList>
    </citation>
    <scope>IDENTIFICATION</scope>
    <source>
        <tissue evidence="18">Thorax and Abdomen</tissue>
    </source>
</reference>
<dbReference type="InterPro" id="IPR052192">
    <property type="entry name" value="Insect_Ionotropic_Sensory_Rcpt"/>
</dbReference>
<keyword evidence="17" id="KW-1185">Reference proteome</keyword>
<dbReference type="Pfam" id="PF00060">
    <property type="entry name" value="Lig_chan"/>
    <property type="match status" value="1"/>
</dbReference>
<dbReference type="Gene3D" id="3.40.190.10">
    <property type="entry name" value="Periplasmic binding protein-like II"/>
    <property type="match status" value="1"/>
</dbReference>
<keyword evidence="11" id="KW-1071">Ligand-gated ion channel</keyword>
<evidence type="ECO:0000256" key="6">
    <source>
        <dbReference type="ARBA" id="ARBA00022989"/>
    </source>
</evidence>
<evidence type="ECO:0000256" key="3">
    <source>
        <dbReference type="ARBA" id="ARBA00022448"/>
    </source>
</evidence>
<evidence type="ECO:0000313" key="17">
    <source>
        <dbReference type="Proteomes" id="UP000829291"/>
    </source>
</evidence>
<evidence type="ECO:0000256" key="4">
    <source>
        <dbReference type="ARBA" id="ARBA00022475"/>
    </source>
</evidence>
<evidence type="ECO:0000256" key="7">
    <source>
        <dbReference type="ARBA" id="ARBA00023065"/>
    </source>
</evidence>
<keyword evidence="9 18" id="KW-0675">Receptor</keyword>
<evidence type="ECO:0000256" key="11">
    <source>
        <dbReference type="ARBA" id="ARBA00023286"/>
    </source>
</evidence>
<proteinExistence type="inferred from homology"/>
<dbReference type="GO" id="GO:0005886">
    <property type="term" value="C:plasma membrane"/>
    <property type="evidence" value="ECO:0007669"/>
    <property type="project" value="UniProtKB-SubCell"/>
</dbReference>
<dbReference type="FunCoup" id="A0A6J0BDV2">
    <property type="interactions" value="5"/>
</dbReference>
<dbReference type="OrthoDB" id="5984008at2759"/>
<keyword evidence="12" id="KW-0407">Ion channel</keyword>
<name>A0A6J0BDV2_NEOLC</name>
<evidence type="ECO:0000256" key="13">
    <source>
        <dbReference type="SAM" id="Phobius"/>
    </source>
</evidence>
<dbReference type="InterPro" id="IPR001320">
    <property type="entry name" value="Iontro_rcpt_C"/>
</dbReference>
<evidence type="ECO:0000259" key="15">
    <source>
        <dbReference type="Pfam" id="PF00060"/>
    </source>
</evidence>
<keyword evidence="8 13" id="KW-0472">Membrane</keyword>
<dbReference type="KEGG" id="nlo:107218504"/>